<dbReference type="Gene3D" id="2.60.120.890">
    <property type="entry name" value="BT2081, beta-jelly-roll domain"/>
    <property type="match status" value="1"/>
</dbReference>
<dbReference type="AlphaFoldDB" id="A0A644UEQ5"/>
<dbReference type="InterPro" id="IPR025112">
    <property type="entry name" value="PCMD"/>
</dbReference>
<organism evidence="2">
    <name type="scientific">bioreactor metagenome</name>
    <dbReference type="NCBI Taxonomy" id="1076179"/>
    <lineage>
        <taxon>unclassified sequences</taxon>
        <taxon>metagenomes</taxon>
        <taxon>ecological metagenomes</taxon>
    </lineage>
</organism>
<dbReference type="PROSITE" id="PS51257">
    <property type="entry name" value="PROKAR_LIPOPROTEIN"/>
    <property type="match status" value="1"/>
</dbReference>
<dbReference type="Gene3D" id="2.60.40.2340">
    <property type="match status" value="1"/>
</dbReference>
<dbReference type="EMBL" id="VSSQ01000107">
    <property type="protein sequence ID" value="MPL77476.1"/>
    <property type="molecule type" value="Genomic_DNA"/>
</dbReference>
<protein>
    <recommendedName>
        <fullName evidence="1">Putative carbohydrate metabolism domain-containing protein</fullName>
    </recommendedName>
</protein>
<accession>A0A644UEQ5</accession>
<evidence type="ECO:0000313" key="2">
    <source>
        <dbReference type="EMBL" id="MPL77476.1"/>
    </source>
</evidence>
<evidence type="ECO:0000259" key="1">
    <source>
        <dbReference type="Pfam" id="PF13201"/>
    </source>
</evidence>
<dbReference type="Pfam" id="PF13201">
    <property type="entry name" value="PCMD"/>
    <property type="match status" value="1"/>
</dbReference>
<reference evidence="2" key="1">
    <citation type="submission" date="2019-08" db="EMBL/GenBank/DDBJ databases">
        <authorList>
            <person name="Kucharzyk K."/>
            <person name="Murdoch R.W."/>
            <person name="Higgins S."/>
            <person name="Loffler F."/>
        </authorList>
    </citation>
    <scope>NUCLEOTIDE SEQUENCE</scope>
</reference>
<comment type="caution">
    <text evidence="2">The sequence shown here is derived from an EMBL/GenBank/DDBJ whole genome shotgun (WGS) entry which is preliminary data.</text>
</comment>
<sequence>MKRILLSLFLLSTIFLSCVDEKYYKESQECNILVFDIQGQINNRIIEGGKSDTGIVEVSVPITLNLNDLTVLSAKYSSLAKADKDALKIKNFTNEVYLKLTAEDDEVSKVWVVRVRYADAPLQLAYSDMKTWTIAKDENGNDIKIGSNYAYFPGEANVFSPWQHSAKANTLTGFFSVNPKPDVASADYASIETKLYPIGAMMHSAIVTGALFTGKFLLNYAHLPNGNDPNPRKLINFGTAFYNKPQAVKFKVRYKPGMVMKDGDARDILQNDPSGRPYKDSCEIYFMLQNRNLDNSKYYRVATAWLRTGDSIGSFENESGFVEITLPFIYGQPSAQMLAEKPYMKIGGARGELVFYRFVQNGTGFDKIQMSEEYAPPTANVDNIIVVLSSSAYGDMFWGAPGSRLDIKDIEFVY</sequence>
<name>A0A644UEQ5_9ZZZZ</name>
<proteinExistence type="predicted"/>
<dbReference type="InterPro" id="IPR038653">
    <property type="entry name" value="Put_CMD_sf"/>
</dbReference>
<gene>
    <name evidence="2" type="ORF">SDC9_23332</name>
</gene>
<feature type="domain" description="Putative carbohydrate metabolism" evidence="1">
    <location>
        <begin position="172"/>
        <end position="297"/>
    </location>
</feature>